<evidence type="ECO:0000313" key="1">
    <source>
        <dbReference type="EMBL" id="EHJ13159.1"/>
    </source>
</evidence>
<comment type="caution">
    <text evidence="1">The sequence shown here is derived from an EMBL/GenBank/DDBJ whole genome shotgun (WGS) entry which is preliminary data.</text>
</comment>
<protein>
    <submittedName>
        <fullName evidence="1">Uncharacterized protein</fullName>
    </submittedName>
</protein>
<proteinExistence type="predicted"/>
<reference evidence="1 2" key="1">
    <citation type="journal article" date="2011" name="Front. Microbiol.">
        <title>Two Strains of Crocosphaera watsonii with Highly Conserved Genomes are Distinguished by Strain-Specific Features.</title>
        <authorList>
            <person name="Bench S.R."/>
            <person name="Ilikchyan I.N."/>
            <person name="Tripp H.J."/>
            <person name="Zehr J.P."/>
        </authorList>
    </citation>
    <scope>NUCLEOTIDE SEQUENCE [LARGE SCALE GENOMIC DNA]</scope>
    <source>
        <strain evidence="1 2">WH 0003</strain>
    </source>
</reference>
<dbReference type="PATRIC" id="fig|423471.3.peg.2026"/>
<sequence>MPVIVFIPVLENAIAGNLLFWEKRSKIILFSRTDFMKRKLMRQFPKDNF</sequence>
<dbReference type="EMBL" id="AESD01000328">
    <property type="protein sequence ID" value="EHJ13159.1"/>
    <property type="molecule type" value="Genomic_DNA"/>
</dbReference>
<dbReference type="Proteomes" id="UP000003477">
    <property type="component" value="Unassembled WGS sequence"/>
</dbReference>
<dbReference type="AlphaFoldDB" id="G5J3T4"/>
<gene>
    <name evidence="1" type="ORF">CWATWH0003_2158</name>
</gene>
<organism evidence="1 2">
    <name type="scientific">Crocosphaera watsonii WH 0003</name>
    <dbReference type="NCBI Taxonomy" id="423471"/>
    <lineage>
        <taxon>Bacteria</taxon>
        <taxon>Bacillati</taxon>
        <taxon>Cyanobacteriota</taxon>
        <taxon>Cyanophyceae</taxon>
        <taxon>Oscillatoriophycideae</taxon>
        <taxon>Chroococcales</taxon>
        <taxon>Aphanothecaceae</taxon>
        <taxon>Crocosphaera</taxon>
    </lineage>
</organism>
<name>G5J3T4_CROWT</name>
<accession>G5J3T4</accession>
<evidence type="ECO:0000313" key="2">
    <source>
        <dbReference type="Proteomes" id="UP000003477"/>
    </source>
</evidence>